<evidence type="ECO:0000256" key="1">
    <source>
        <dbReference type="ARBA" id="ARBA00022598"/>
    </source>
</evidence>
<gene>
    <name evidence="2" type="ORF">MKP09_16550</name>
</gene>
<evidence type="ECO:0008006" key="4">
    <source>
        <dbReference type="Google" id="ProtNLM"/>
    </source>
</evidence>
<organism evidence="2 3">
    <name type="scientific">Niabella ginsengisoli</name>
    <dbReference type="NCBI Taxonomy" id="522298"/>
    <lineage>
        <taxon>Bacteria</taxon>
        <taxon>Pseudomonadati</taxon>
        <taxon>Bacteroidota</taxon>
        <taxon>Chitinophagia</taxon>
        <taxon>Chitinophagales</taxon>
        <taxon>Chitinophagaceae</taxon>
        <taxon>Niabella</taxon>
    </lineage>
</organism>
<comment type="caution">
    <text evidence="2">The sequence shown here is derived from an EMBL/GenBank/DDBJ whole genome shotgun (WGS) entry which is preliminary data.</text>
</comment>
<dbReference type="InterPro" id="IPR036599">
    <property type="entry name" value="DNA_ligase_N_sf"/>
</dbReference>
<dbReference type="Gene3D" id="1.10.3260.10">
    <property type="entry name" value="DNA ligase, ATP-dependent, N-terminal domain"/>
    <property type="match status" value="1"/>
</dbReference>
<accession>A0ABS9SMB4</accession>
<keyword evidence="3" id="KW-1185">Reference proteome</keyword>
<proteinExistence type="predicted"/>
<name>A0ABS9SMB4_9BACT</name>
<reference evidence="2 3" key="1">
    <citation type="submission" date="2022-02" db="EMBL/GenBank/DDBJ databases">
        <authorList>
            <person name="Min J."/>
        </authorList>
    </citation>
    <scope>NUCLEOTIDE SEQUENCE [LARGE SCALE GENOMIC DNA]</scope>
    <source>
        <strain evidence="2 3">GR10-1</strain>
    </source>
</reference>
<dbReference type="Proteomes" id="UP001202248">
    <property type="component" value="Unassembled WGS sequence"/>
</dbReference>
<dbReference type="RefSeq" id="WP_240831294.1">
    <property type="nucleotide sequence ID" value="NZ_JAKWBL010000003.1"/>
</dbReference>
<keyword evidence="1" id="KW-0436">Ligase</keyword>
<sequence length="117" mass="13584">MIQALEISNKTNDKIDAIVAYLQVAPDDDKLWLIALFTGRRPKRPVKTTLIRSWALELSGLPEWLFLECYSNVGDLGETISLILPKPEYHVEKTISQWMKELIELYQKTDEEKSLMF</sequence>
<evidence type="ECO:0000313" key="3">
    <source>
        <dbReference type="Proteomes" id="UP001202248"/>
    </source>
</evidence>
<protein>
    <recommendedName>
        <fullName evidence="4">ATP-dependent DNA ligase</fullName>
    </recommendedName>
</protein>
<evidence type="ECO:0000313" key="2">
    <source>
        <dbReference type="EMBL" id="MCH5599406.1"/>
    </source>
</evidence>
<dbReference type="EMBL" id="JAKWBL010000003">
    <property type="protein sequence ID" value="MCH5599406.1"/>
    <property type="molecule type" value="Genomic_DNA"/>
</dbReference>